<evidence type="ECO:0000256" key="1">
    <source>
        <dbReference type="SAM" id="MobiDB-lite"/>
    </source>
</evidence>
<dbReference type="Proteomes" id="UP000644610">
    <property type="component" value="Unassembled WGS sequence"/>
</dbReference>
<dbReference type="EMBL" id="BOOQ01000065">
    <property type="protein sequence ID" value="GII51280.1"/>
    <property type="molecule type" value="Genomic_DNA"/>
</dbReference>
<reference evidence="2" key="1">
    <citation type="submission" date="2021-01" db="EMBL/GenBank/DDBJ databases">
        <title>Whole genome shotgun sequence of Planotetraspora silvatica NBRC 100141.</title>
        <authorList>
            <person name="Komaki H."/>
            <person name="Tamura T."/>
        </authorList>
    </citation>
    <scope>NUCLEOTIDE SEQUENCE</scope>
    <source>
        <strain evidence="2">NBRC 100141</strain>
    </source>
</reference>
<evidence type="ECO:0000313" key="2">
    <source>
        <dbReference type="EMBL" id="GII51280.1"/>
    </source>
</evidence>
<proteinExistence type="predicted"/>
<sequence length="117" mass="12420">MGPFVFERAQDEAALAAVPEFRTQEQREAPVGGSRRWHASGDPVGIPCSRVAAAESVGVRRRGRLGGGPSPRGLIARTIEMMSRKIKARVGNHPLTWAFVCGAGDGNRTRAVSLGIG</sequence>
<organism evidence="2 3">
    <name type="scientific">Planotetraspora silvatica</name>
    <dbReference type="NCBI Taxonomy" id="234614"/>
    <lineage>
        <taxon>Bacteria</taxon>
        <taxon>Bacillati</taxon>
        <taxon>Actinomycetota</taxon>
        <taxon>Actinomycetes</taxon>
        <taxon>Streptosporangiales</taxon>
        <taxon>Streptosporangiaceae</taxon>
        <taxon>Planotetraspora</taxon>
    </lineage>
</organism>
<comment type="caution">
    <text evidence="2">The sequence shown here is derived from an EMBL/GenBank/DDBJ whole genome shotgun (WGS) entry which is preliminary data.</text>
</comment>
<feature type="region of interest" description="Disordered" evidence="1">
    <location>
        <begin position="16"/>
        <end position="45"/>
    </location>
</feature>
<evidence type="ECO:0000313" key="3">
    <source>
        <dbReference type="Proteomes" id="UP000644610"/>
    </source>
</evidence>
<keyword evidence="3" id="KW-1185">Reference proteome</keyword>
<dbReference type="AlphaFoldDB" id="A0A8J3UV46"/>
<protein>
    <submittedName>
        <fullName evidence="2">Uncharacterized protein</fullName>
    </submittedName>
</protein>
<gene>
    <name evidence="2" type="ORF">Psi02_77040</name>
</gene>
<accession>A0A8J3UV46</accession>
<name>A0A8J3UV46_9ACTN</name>